<keyword evidence="4" id="KW-1185">Reference proteome</keyword>
<dbReference type="PANTHER" id="PTHR23308">
    <property type="entry name" value="NUCLEAR INHIBITOR OF PROTEIN PHOSPHATASE-1"/>
    <property type="match status" value="1"/>
</dbReference>
<gene>
    <name evidence="3" type="ORF">BOX37_12395</name>
</gene>
<dbReference type="AlphaFoldDB" id="A0A1J0VRI3"/>
<dbReference type="OrthoDB" id="5111283at2"/>
<dbReference type="RefSeq" id="WP_071927806.1">
    <property type="nucleotide sequence ID" value="NZ_CP018082.1"/>
</dbReference>
<dbReference type="InterPro" id="IPR050923">
    <property type="entry name" value="Cell_Proc_Reg/RNA_Proc"/>
</dbReference>
<organism evidence="3 4">
    <name type="scientific">Nocardia mangyaensis</name>
    <dbReference type="NCBI Taxonomy" id="2213200"/>
    <lineage>
        <taxon>Bacteria</taxon>
        <taxon>Bacillati</taxon>
        <taxon>Actinomycetota</taxon>
        <taxon>Actinomycetes</taxon>
        <taxon>Mycobacteriales</taxon>
        <taxon>Nocardiaceae</taxon>
        <taxon>Nocardia</taxon>
    </lineage>
</organism>
<feature type="domain" description="FHA" evidence="2">
    <location>
        <begin position="130"/>
        <end position="189"/>
    </location>
</feature>
<protein>
    <recommendedName>
        <fullName evidence="2">FHA domain-containing protein</fullName>
    </recommendedName>
</protein>
<name>A0A1J0VRI3_9NOCA</name>
<accession>A0A1J0VRI3</accession>
<dbReference type="InterPro" id="IPR000253">
    <property type="entry name" value="FHA_dom"/>
</dbReference>
<dbReference type="Gene3D" id="2.60.200.20">
    <property type="match status" value="1"/>
</dbReference>
<dbReference type="Pfam" id="PF00498">
    <property type="entry name" value="FHA"/>
    <property type="match status" value="1"/>
</dbReference>
<evidence type="ECO:0000256" key="1">
    <source>
        <dbReference type="ARBA" id="ARBA00022553"/>
    </source>
</evidence>
<dbReference type="KEGG" id="nsl:BOX37_12395"/>
<evidence type="ECO:0000313" key="3">
    <source>
        <dbReference type="EMBL" id="APE34625.1"/>
    </source>
</evidence>
<sequence>MPMCADGHPSQSTDYCDVCGSALDTAPASDPAALRLCPSCATPTSGRFCEVCGYDSALPTPAGGDGQPPPRQVGATRTDLPVSGTVWVARVFADREFYARVQARKGPDAERVAFPDFCPERRIVLRGSQFLIGKRSASQGIVPEIDLGIAPVDIGVSRAHAMIQVDPGGGLSITDLGSTNGTSVDGAEAPIPPQVAVAVGEGSRIHVGGWTTIAISVTSIATES</sequence>
<dbReference type="CDD" id="cd00060">
    <property type="entry name" value="FHA"/>
    <property type="match status" value="1"/>
</dbReference>
<dbReference type="EMBL" id="CP018082">
    <property type="protein sequence ID" value="APE34625.1"/>
    <property type="molecule type" value="Genomic_DNA"/>
</dbReference>
<keyword evidence="1" id="KW-0597">Phosphoprotein</keyword>
<dbReference type="InterPro" id="IPR008984">
    <property type="entry name" value="SMAD_FHA_dom_sf"/>
</dbReference>
<dbReference type="SMART" id="SM00240">
    <property type="entry name" value="FHA"/>
    <property type="match status" value="1"/>
</dbReference>
<evidence type="ECO:0000259" key="2">
    <source>
        <dbReference type="PROSITE" id="PS50006"/>
    </source>
</evidence>
<dbReference type="PROSITE" id="PS50006">
    <property type="entry name" value="FHA_DOMAIN"/>
    <property type="match status" value="1"/>
</dbReference>
<dbReference type="Proteomes" id="UP000183810">
    <property type="component" value="Chromosome"/>
</dbReference>
<reference evidence="3" key="1">
    <citation type="submission" date="2016-11" db="EMBL/GenBank/DDBJ databases">
        <authorList>
            <person name="Jaros S."/>
            <person name="Januszkiewicz K."/>
            <person name="Wedrychowicz H."/>
        </authorList>
    </citation>
    <scope>NUCLEOTIDE SEQUENCE [LARGE SCALE GENOMIC DNA]</scope>
    <source>
        <strain evidence="3">Y48</strain>
    </source>
</reference>
<dbReference type="SUPFAM" id="SSF49879">
    <property type="entry name" value="SMAD/FHA domain"/>
    <property type="match status" value="1"/>
</dbReference>
<proteinExistence type="predicted"/>
<evidence type="ECO:0000313" key="4">
    <source>
        <dbReference type="Proteomes" id="UP000183810"/>
    </source>
</evidence>